<protein>
    <submittedName>
        <fullName evidence="1">Uncharacterized protein</fullName>
    </submittedName>
</protein>
<keyword evidence="2" id="KW-1185">Reference proteome</keyword>
<organism evidence="1 2">
    <name type="scientific">Streptosporangium album</name>
    <dbReference type="NCBI Taxonomy" id="47479"/>
    <lineage>
        <taxon>Bacteria</taxon>
        <taxon>Bacillati</taxon>
        <taxon>Actinomycetota</taxon>
        <taxon>Actinomycetes</taxon>
        <taxon>Streptosporangiales</taxon>
        <taxon>Streptosporangiaceae</taxon>
        <taxon>Streptosporangium</taxon>
    </lineage>
</organism>
<proteinExistence type="predicted"/>
<dbReference type="EMBL" id="JACHJU010000001">
    <property type="protein sequence ID" value="MBB4935740.1"/>
    <property type="molecule type" value="Genomic_DNA"/>
</dbReference>
<dbReference type="Proteomes" id="UP000534286">
    <property type="component" value="Unassembled WGS sequence"/>
</dbReference>
<name>A0A7W7RPD9_9ACTN</name>
<evidence type="ECO:0000313" key="2">
    <source>
        <dbReference type="Proteomes" id="UP000534286"/>
    </source>
</evidence>
<sequence length="51" mass="5648">MVIRRVQASRVRAEAQRDRAVERAQLLAAAMDPEVAMRILGYNGPDGPKGR</sequence>
<comment type="caution">
    <text evidence="1">The sequence shown here is derived from an EMBL/GenBank/DDBJ whole genome shotgun (WGS) entry which is preliminary data.</text>
</comment>
<accession>A0A7W7RPD9</accession>
<dbReference type="AlphaFoldDB" id="A0A7W7RPD9"/>
<evidence type="ECO:0000313" key="1">
    <source>
        <dbReference type="EMBL" id="MBB4935740.1"/>
    </source>
</evidence>
<dbReference type="RefSeq" id="WP_246465864.1">
    <property type="nucleotide sequence ID" value="NZ_BAABEK010000028.1"/>
</dbReference>
<gene>
    <name evidence="1" type="ORF">FHR32_000045</name>
</gene>
<reference evidence="1 2" key="1">
    <citation type="submission" date="2020-08" db="EMBL/GenBank/DDBJ databases">
        <title>Sequencing the genomes of 1000 actinobacteria strains.</title>
        <authorList>
            <person name="Klenk H.-P."/>
        </authorList>
    </citation>
    <scope>NUCLEOTIDE SEQUENCE [LARGE SCALE GENOMIC DNA]</scope>
    <source>
        <strain evidence="1 2">DSM 43023</strain>
    </source>
</reference>